<keyword evidence="2" id="KW-1185">Reference proteome</keyword>
<dbReference type="GO" id="GO:0005840">
    <property type="term" value="C:ribosome"/>
    <property type="evidence" value="ECO:0007669"/>
    <property type="project" value="UniProtKB-KW"/>
</dbReference>
<evidence type="ECO:0000313" key="1">
    <source>
        <dbReference type="EMBL" id="KAK1879669.1"/>
    </source>
</evidence>
<dbReference type="AlphaFoldDB" id="A0AAD9BBG0"/>
<organism evidence="1 2">
    <name type="scientific">Dissostichus eleginoides</name>
    <name type="common">Patagonian toothfish</name>
    <name type="synonym">Dissostichus amissus</name>
    <dbReference type="NCBI Taxonomy" id="100907"/>
    <lineage>
        <taxon>Eukaryota</taxon>
        <taxon>Metazoa</taxon>
        <taxon>Chordata</taxon>
        <taxon>Craniata</taxon>
        <taxon>Vertebrata</taxon>
        <taxon>Euteleostomi</taxon>
        <taxon>Actinopterygii</taxon>
        <taxon>Neopterygii</taxon>
        <taxon>Teleostei</taxon>
        <taxon>Neoteleostei</taxon>
        <taxon>Acanthomorphata</taxon>
        <taxon>Eupercaria</taxon>
        <taxon>Perciformes</taxon>
        <taxon>Notothenioidei</taxon>
        <taxon>Nototheniidae</taxon>
        <taxon>Dissostichus</taxon>
    </lineage>
</organism>
<keyword evidence="1" id="KW-0687">Ribonucleoprotein</keyword>
<keyword evidence="1" id="KW-0689">Ribosomal protein</keyword>
<proteinExistence type="predicted"/>
<accession>A0AAD9BBG0</accession>
<gene>
    <name evidence="1" type="ORF">KUDE01_027786</name>
</gene>
<dbReference type="Proteomes" id="UP001228049">
    <property type="component" value="Unassembled WGS sequence"/>
</dbReference>
<sequence>MRRTKTPGGQGEAGETGRKFTSIKRSFHCVATSDSKLKVMIKGVGALLPEDSSADGKQPSDAPAVSKDVPCELTLKDKHPEACAALPRGSL</sequence>
<reference evidence="1" key="1">
    <citation type="submission" date="2023-04" db="EMBL/GenBank/DDBJ databases">
        <title>Chromosome-level genome of Chaenocephalus aceratus.</title>
        <authorList>
            <person name="Park H."/>
        </authorList>
    </citation>
    <scope>NUCLEOTIDE SEQUENCE</scope>
    <source>
        <strain evidence="1">DE</strain>
        <tissue evidence="1">Muscle</tissue>
    </source>
</reference>
<evidence type="ECO:0000313" key="2">
    <source>
        <dbReference type="Proteomes" id="UP001228049"/>
    </source>
</evidence>
<protein>
    <submittedName>
        <fullName evidence="1">60S ribosomal protein L27a-1</fullName>
    </submittedName>
</protein>
<comment type="caution">
    <text evidence="1">The sequence shown here is derived from an EMBL/GenBank/DDBJ whole genome shotgun (WGS) entry which is preliminary data.</text>
</comment>
<name>A0AAD9BBG0_DISEL</name>
<dbReference type="EMBL" id="JASDAP010000026">
    <property type="protein sequence ID" value="KAK1879669.1"/>
    <property type="molecule type" value="Genomic_DNA"/>
</dbReference>